<dbReference type="AlphaFoldDB" id="K0K794"/>
<dbReference type="PATRIC" id="fig|1179773.3.peg.7051"/>
<accession>K0K794</accession>
<dbReference type="Proteomes" id="UP000006281">
    <property type="component" value="Chromosome"/>
</dbReference>
<keyword evidence="3" id="KW-1185">Reference proteome</keyword>
<dbReference type="KEGG" id="sesp:BN6_69750"/>
<proteinExistence type="predicted"/>
<name>K0K794_SACES</name>
<protein>
    <submittedName>
        <fullName evidence="2">Uncharacterized protein</fullName>
    </submittedName>
</protein>
<sequence length="224" mass="24174">MSSPVRPGPARDIAPVDQAGPIVATRLPVTRLPVTRRPATRLPRHPPLLVVCHPAERWRAADGGTRHPSGRPTVDRMARWVWPTAAGVVTSATGVVINLATDQISNPWTWGAVVLLTVAGVFVGLAAQRSEGSAPPGDVHNTVSGSIQGNVVQARTLGSVSLNTGIMRASPTIEQSATAYDGSNVHQAGRDIRHEIHRDARDEMDRDVRESRRDARDARDDRRL</sequence>
<reference evidence="2 3" key="1">
    <citation type="journal article" date="2012" name="BMC Genomics">
        <title>Complete genome sequence of Saccharothrix espanaensis DSM 44229T and comparison to the other completely sequenced Pseudonocardiaceae.</title>
        <authorList>
            <person name="Strobel T."/>
            <person name="Al-Dilaimi A."/>
            <person name="Blom J."/>
            <person name="Gessner A."/>
            <person name="Kalinowski J."/>
            <person name="Luzhetska M."/>
            <person name="Puhler A."/>
            <person name="Szczepanowski R."/>
            <person name="Bechthold A."/>
            <person name="Ruckert C."/>
        </authorList>
    </citation>
    <scope>NUCLEOTIDE SEQUENCE [LARGE SCALE GENOMIC DNA]</scope>
    <source>
        <strain evidence="3">ATCC 51144 / DSM 44229 / JCM 9112 / NBRC 15066 / NRRL 15764</strain>
    </source>
</reference>
<organism evidence="2 3">
    <name type="scientific">Saccharothrix espanaensis (strain ATCC 51144 / DSM 44229 / JCM 9112 / NBRC 15066 / NRRL 15764)</name>
    <dbReference type="NCBI Taxonomy" id="1179773"/>
    <lineage>
        <taxon>Bacteria</taxon>
        <taxon>Bacillati</taxon>
        <taxon>Actinomycetota</taxon>
        <taxon>Actinomycetes</taxon>
        <taxon>Pseudonocardiales</taxon>
        <taxon>Pseudonocardiaceae</taxon>
        <taxon>Saccharothrix</taxon>
    </lineage>
</organism>
<evidence type="ECO:0000313" key="2">
    <source>
        <dbReference type="EMBL" id="CCH34211.1"/>
    </source>
</evidence>
<feature type="region of interest" description="Disordered" evidence="1">
    <location>
        <begin position="179"/>
        <end position="224"/>
    </location>
</feature>
<evidence type="ECO:0000313" key="3">
    <source>
        <dbReference type="Proteomes" id="UP000006281"/>
    </source>
</evidence>
<dbReference type="EMBL" id="HE804045">
    <property type="protein sequence ID" value="CCH34211.1"/>
    <property type="molecule type" value="Genomic_DNA"/>
</dbReference>
<gene>
    <name evidence="2" type="ordered locus">BN6_69750</name>
</gene>
<evidence type="ECO:0000256" key="1">
    <source>
        <dbReference type="SAM" id="MobiDB-lite"/>
    </source>
</evidence>
<dbReference type="HOGENOM" id="CLU_1234278_0_0_11"/>
<feature type="compositionally biased region" description="Basic and acidic residues" evidence="1">
    <location>
        <begin position="188"/>
        <end position="224"/>
    </location>
</feature>
<dbReference type="eggNOG" id="ENOG5030E1D">
    <property type="taxonomic scope" value="Bacteria"/>
</dbReference>